<keyword evidence="3" id="KW-1185">Reference proteome</keyword>
<evidence type="ECO:0000313" key="2">
    <source>
        <dbReference type="EMBL" id="MDP9839877.1"/>
    </source>
</evidence>
<reference evidence="2 3" key="1">
    <citation type="submission" date="2023-07" db="EMBL/GenBank/DDBJ databases">
        <title>Sorghum-associated microbial communities from plants grown in Nebraska, USA.</title>
        <authorList>
            <person name="Schachtman D."/>
        </authorList>
    </citation>
    <scope>NUCLEOTIDE SEQUENCE [LARGE SCALE GENOMIC DNA]</scope>
    <source>
        <strain evidence="2 3">DS1307</strain>
    </source>
</reference>
<dbReference type="Proteomes" id="UP001241472">
    <property type="component" value="Unassembled WGS sequence"/>
</dbReference>
<organism evidence="2 3">
    <name type="scientific">Neorhizobium huautlense</name>
    <dbReference type="NCBI Taxonomy" id="67774"/>
    <lineage>
        <taxon>Bacteria</taxon>
        <taxon>Pseudomonadati</taxon>
        <taxon>Pseudomonadota</taxon>
        <taxon>Alphaproteobacteria</taxon>
        <taxon>Hyphomicrobiales</taxon>
        <taxon>Rhizobiaceae</taxon>
        <taxon>Rhizobium/Agrobacterium group</taxon>
        <taxon>Neorhizobium</taxon>
    </lineage>
</organism>
<feature type="compositionally biased region" description="Basic and acidic residues" evidence="1">
    <location>
        <begin position="33"/>
        <end position="43"/>
    </location>
</feature>
<dbReference type="EMBL" id="JAUSRF010000020">
    <property type="protein sequence ID" value="MDP9839877.1"/>
    <property type="molecule type" value="Genomic_DNA"/>
</dbReference>
<name>A0ABT9PZI7_9HYPH</name>
<dbReference type="RefSeq" id="WP_306838952.1">
    <property type="nucleotide sequence ID" value="NZ_JAUSRF010000020.1"/>
</dbReference>
<comment type="caution">
    <text evidence="2">The sequence shown here is derived from an EMBL/GenBank/DDBJ whole genome shotgun (WGS) entry which is preliminary data.</text>
</comment>
<proteinExistence type="predicted"/>
<gene>
    <name evidence="2" type="ORF">J2T09_004657</name>
</gene>
<evidence type="ECO:0000256" key="1">
    <source>
        <dbReference type="SAM" id="MobiDB-lite"/>
    </source>
</evidence>
<evidence type="ECO:0000313" key="3">
    <source>
        <dbReference type="Proteomes" id="UP001241472"/>
    </source>
</evidence>
<protein>
    <submittedName>
        <fullName evidence="2">Uncharacterized protein</fullName>
    </submittedName>
</protein>
<sequence length="59" mass="6535">MAKQTRPFIVEIKPSRKTKPDTKKTSIWGSLDLKPDPALDPDMRSITAEAAAPIEAQRS</sequence>
<feature type="region of interest" description="Disordered" evidence="1">
    <location>
        <begin position="1"/>
        <end position="59"/>
    </location>
</feature>
<accession>A0ABT9PZI7</accession>